<accession>A0AAU7JZ12</accession>
<keyword evidence="2" id="KW-0969">Cilium</keyword>
<dbReference type="InterPro" id="IPR046358">
    <property type="entry name" value="Flagellin_C"/>
</dbReference>
<dbReference type="EMBL" id="CP157483">
    <property type="protein sequence ID" value="XBO45661.1"/>
    <property type="molecule type" value="Genomic_DNA"/>
</dbReference>
<organism evidence="2">
    <name type="scientific">Pedococcus sp. KACC 23699</name>
    <dbReference type="NCBI Taxonomy" id="3149228"/>
    <lineage>
        <taxon>Bacteria</taxon>
        <taxon>Bacillati</taxon>
        <taxon>Actinomycetota</taxon>
        <taxon>Actinomycetes</taxon>
        <taxon>Micrococcales</taxon>
        <taxon>Intrasporangiaceae</taxon>
        <taxon>Pedococcus</taxon>
    </lineage>
</organism>
<name>A0AAU7JZ12_9MICO</name>
<feature type="domain" description="Flagellin C-terminal" evidence="1">
    <location>
        <begin position="14"/>
        <end position="80"/>
    </location>
</feature>
<evidence type="ECO:0000313" key="2">
    <source>
        <dbReference type="EMBL" id="XBO45661.1"/>
    </source>
</evidence>
<dbReference type="RefSeq" id="WP_406833163.1">
    <property type="nucleotide sequence ID" value="NZ_CP157483.1"/>
</dbReference>
<dbReference type="SUPFAM" id="SSF64518">
    <property type="entry name" value="Phase 1 flagellin"/>
    <property type="match status" value="1"/>
</dbReference>
<proteinExistence type="predicted"/>
<keyword evidence="2" id="KW-0966">Cell projection</keyword>
<dbReference type="AlphaFoldDB" id="A0AAU7JZ12"/>
<evidence type="ECO:0000259" key="1">
    <source>
        <dbReference type="Pfam" id="PF00700"/>
    </source>
</evidence>
<dbReference type="Gene3D" id="1.20.1330.10">
    <property type="entry name" value="f41 fragment of flagellin, N-terminal domain"/>
    <property type="match status" value="1"/>
</dbReference>
<gene>
    <name evidence="2" type="ORF">ABEG17_08340</name>
</gene>
<keyword evidence="2" id="KW-0282">Flagellum</keyword>
<reference evidence="2" key="1">
    <citation type="submission" date="2024-05" db="EMBL/GenBank/DDBJ databases">
        <authorList>
            <person name="Kim S."/>
            <person name="Heo J."/>
            <person name="Choi H."/>
            <person name="Choi Y."/>
            <person name="Kwon S.-W."/>
            <person name="Kim Y."/>
        </authorList>
    </citation>
    <scope>NUCLEOTIDE SEQUENCE</scope>
    <source>
        <strain evidence="2">KACC 23699</strain>
    </source>
</reference>
<dbReference type="Pfam" id="PF00700">
    <property type="entry name" value="Flagellin_C"/>
    <property type="match status" value="1"/>
</dbReference>
<sequence>MEGAQDRIPRALERVGNSGNAVDSAMSAADKQALTLTQAKSDLVDTDIAKATMDMQLSSLSYQAALAAVSKSNLPSLADYLR</sequence>
<protein>
    <submittedName>
        <fullName evidence="2">Flagellin</fullName>
    </submittedName>
</protein>